<comment type="caution">
    <text evidence="2">The sequence shown here is derived from an EMBL/GenBank/DDBJ whole genome shotgun (WGS) entry which is preliminary data.</text>
</comment>
<gene>
    <name evidence="2" type="ORF">ABIC20_000681</name>
</gene>
<feature type="region of interest" description="Disordered" evidence="1">
    <location>
        <begin position="25"/>
        <end position="71"/>
    </location>
</feature>
<sequence length="71" mass="8093">MRKSRRVPAWLARRTYFKRIERWAKPGKAHKAAQPPETATAPMPSNVVPFPVRVNRPDRPAFEDLRGVGTA</sequence>
<name>A0ABV2NA66_9HYPH</name>
<reference evidence="2 3" key="1">
    <citation type="submission" date="2024-06" db="EMBL/GenBank/DDBJ databases">
        <title>Genomics of switchgrass bacterial isolates.</title>
        <authorList>
            <person name="Shade A."/>
        </authorList>
    </citation>
    <scope>NUCLEOTIDE SEQUENCE [LARGE SCALE GENOMIC DNA]</scope>
    <source>
        <strain evidence="2 3">PvP084</strain>
    </source>
</reference>
<dbReference type="EMBL" id="JBEPNW010000002">
    <property type="protein sequence ID" value="MET3863372.1"/>
    <property type="molecule type" value="Genomic_DNA"/>
</dbReference>
<feature type="compositionally biased region" description="Basic and acidic residues" evidence="1">
    <location>
        <begin position="55"/>
        <end position="71"/>
    </location>
</feature>
<dbReference type="RefSeq" id="WP_209649981.1">
    <property type="nucleotide sequence ID" value="NZ_JBEPNV010000001.1"/>
</dbReference>
<evidence type="ECO:0000256" key="1">
    <source>
        <dbReference type="SAM" id="MobiDB-lite"/>
    </source>
</evidence>
<organism evidence="2 3">
    <name type="scientific">Methylobacterium radiotolerans</name>
    <dbReference type="NCBI Taxonomy" id="31998"/>
    <lineage>
        <taxon>Bacteria</taxon>
        <taxon>Pseudomonadati</taxon>
        <taxon>Pseudomonadota</taxon>
        <taxon>Alphaproteobacteria</taxon>
        <taxon>Hyphomicrobiales</taxon>
        <taxon>Methylobacteriaceae</taxon>
        <taxon>Methylobacterium</taxon>
    </lineage>
</organism>
<accession>A0ABV2NA66</accession>
<evidence type="ECO:0000313" key="2">
    <source>
        <dbReference type="EMBL" id="MET3863372.1"/>
    </source>
</evidence>
<dbReference type="Proteomes" id="UP001549119">
    <property type="component" value="Unassembled WGS sequence"/>
</dbReference>
<keyword evidence="3" id="KW-1185">Reference proteome</keyword>
<protein>
    <submittedName>
        <fullName evidence="2">Uncharacterized protein</fullName>
    </submittedName>
</protein>
<proteinExistence type="predicted"/>
<evidence type="ECO:0000313" key="3">
    <source>
        <dbReference type="Proteomes" id="UP001549119"/>
    </source>
</evidence>